<evidence type="ECO:0000256" key="1">
    <source>
        <dbReference type="SAM" id="Phobius"/>
    </source>
</evidence>
<keyword evidence="1" id="KW-0472">Membrane</keyword>
<gene>
    <name evidence="2" type="ORF">LFYK43_08070</name>
</gene>
<feature type="transmembrane region" description="Helical" evidence="1">
    <location>
        <begin position="12"/>
        <end position="34"/>
    </location>
</feature>
<dbReference type="AlphaFoldDB" id="A0A401IS41"/>
<dbReference type="EMBL" id="BFFP01000009">
    <property type="protein sequence ID" value="GBG94348.1"/>
    <property type="molecule type" value="Genomic_DNA"/>
</dbReference>
<feature type="transmembrane region" description="Helical" evidence="1">
    <location>
        <begin position="101"/>
        <end position="119"/>
    </location>
</feature>
<sequence>MNKFKEQVLVKLDLTVLVVSALAAVLAAVLKLRILFSDIYFMSGLALVCLAVGDILVHASLMTGWFQHQRRGETAEEYQARKINVHEVGSRKNRPLHWDKFSVNSVLLGVWLIVCAILITA</sequence>
<protein>
    <recommendedName>
        <fullName evidence="4">DUF3899 domain-containing protein</fullName>
    </recommendedName>
</protein>
<keyword evidence="1" id="KW-0812">Transmembrane</keyword>
<name>A0A401IS41_9LACO</name>
<dbReference type="RefSeq" id="WP_229717937.1">
    <property type="nucleotide sequence ID" value="NZ_BFFP01000009.1"/>
</dbReference>
<keyword evidence="3" id="KW-1185">Reference proteome</keyword>
<comment type="caution">
    <text evidence="2">The sequence shown here is derived from an EMBL/GenBank/DDBJ whole genome shotgun (WGS) entry which is preliminary data.</text>
</comment>
<organism evidence="2 3">
    <name type="scientific">Ligilactobacillus salitolerans</name>
    <dbReference type="NCBI Taxonomy" id="1808352"/>
    <lineage>
        <taxon>Bacteria</taxon>
        <taxon>Bacillati</taxon>
        <taxon>Bacillota</taxon>
        <taxon>Bacilli</taxon>
        <taxon>Lactobacillales</taxon>
        <taxon>Lactobacillaceae</taxon>
        <taxon>Ligilactobacillus</taxon>
    </lineage>
</organism>
<dbReference type="Proteomes" id="UP000286848">
    <property type="component" value="Unassembled WGS sequence"/>
</dbReference>
<proteinExistence type="predicted"/>
<evidence type="ECO:0000313" key="2">
    <source>
        <dbReference type="EMBL" id="GBG94348.1"/>
    </source>
</evidence>
<evidence type="ECO:0008006" key="4">
    <source>
        <dbReference type="Google" id="ProtNLM"/>
    </source>
</evidence>
<accession>A0A401IS41</accession>
<keyword evidence="1" id="KW-1133">Transmembrane helix</keyword>
<feature type="transmembrane region" description="Helical" evidence="1">
    <location>
        <begin position="40"/>
        <end position="61"/>
    </location>
</feature>
<evidence type="ECO:0000313" key="3">
    <source>
        <dbReference type="Proteomes" id="UP000286848"/>
    </source>
</evidence>
<reference evidence="2 3" key="1">
    <citation type="journal article" date="2019" name="Int. J. Syst. Evol. Microbiol.">
        <title>Lactobacillus salitolerans sp. nov., a novel lactic acid bacterium isolated from spent mushroom substrates.</title>
        <authorList>
            <person name="Tohno M."/>
            <person name="Tanizawa Y."/>
            <person name="Kojima Y."/>
            <person name="Sakamoto M."/>
            <person name="Nakamura Y."/>
            <person name="Ohkuma M."/>
            <person name="Kobayashi H."/>
        </authorList>
    </citation>
    <scope>NUCLEOTIDE SEQUENCE [LARGE SCALE GENOMIC DNA]</scope>
    <source>
        <strain evidence="2 3">YK43</strain>
    </source>
</reference>